<comment type="caution">
    <text evidence="8">The sequence shown here is derived from an EMBL/GenBank/DDBJ whole genome shotgun (WGS) entry which is preliminary data.</text>
</comment>
<keyword evidence="5 7" id="KW-0472">Membrane</keyword>
<dbReference type="Proteomes" id="UP001186944">
    <property type="component" value="Unassembled WGS sequence"/>
</dbReference>
<reference evidence="8" key="1">
    <citation type="submission" date="2019-08" db="EMBL/GenBank/DDBJ databases">
        <title>The improved chromosome-level genome for the pearl oyster Pinctada fucata martensii using PacBio sequencing and Hi-C.</title>
        <authorList>
            <person name="Zheng Z."/>
        </authorList>
    </citation>
    <scope>NUCLEOTIDE SEQUENCE</scope>
    <source>
        <strain evidence="8">ZZ-2019</strain>
        <tissue evidence="8">Adductor muscle</tissue>
    </source>
</reference>
<comment type="subcellular location">
    <subcellularLocation>
        <location evidence="1">Membrane</location>
        <topology evidence="1">Multi-pass membrane protein</topology>
    </subcellularLocation>
</comment>
<gene>
    <name evidence="8" type="ORF">FSP39_001108</name>
</gene>
<keyword evidence="3 7" id="KW-0812">Transmembrane</keyword>
<evidence type="ECO:0000256" key="3">
    <source>
        <dbReference type="ARBA" id="ARBA00022692"/>
    </source>
</evidence>
<dbReference type="AlphaFoldDB" id="A0AA88XXY9"/>
<evidence type="ECO:0000313" key="9">
    <source>
        <dbReference type="Proteomes" id="UP001186944"/>
    </source>
</evidence>
<evidence type="ECO:0000256" key="1">
    <source>
        <dbReference type="ARBA" id="ARBA00004141"/>
    </source>
</evidence>
<evidence type="ECO:0000256" key="5">
    <source>
        <dbReference type="ARBA" id="ARBA00023136"/>
    </source>
</evidence>
<evidence type="ECO:0000256" key="4">
    <source>
        <dbReference type="ARBA" id="ARBA00022989"/>
    </source>
</evidence>
<keyword evidence="9" id="KW-1185">Reference proteome</keyword>
<keyword evidence="4 7" id="KW-1133">Transmembrane helix</keyword>
<dbReference type="InterPro" id="IPR018787">
    <property type="entry name" value="DUF2371_TMEM200"/>
</dbReference>
<sequence>MFVPRARVQIGNPGSRRGWFSPNSSSSKRNKIKHKLQWYECVRMPCLLPTLISIIIGSMVILSGALMSFVGYNPEIFVESPKVNDRVVTVGRNISGNGTTVHGEGSLEKTNESRLKALTYIGPVFMGIGFFIMMVASVLYCEIKDKYISSVLPRKDVKRLKKEALYDMIIAEFRKNYFRGIEVPLKKTSTKKHKKSESDDVQKEFPTLLKALSISQPALFITPEVQRKWQDLRKLTPTPSTGRRRRRRFHSFNEPWLKTSSLPNIRPKPAQVPNNSEEINNQLNNATEISKNGEQSENVIIPENNTDGYEDKTIGFDNPAFRTSPTEKTPKIQISPPTSPESSLASAKVAEVVVHIPEDENKREKQIDPESIGLDKRGYTEKRQSAENKTGDRRTSVVSIEDINLQQKTDNEEKLQRQQLLQCKSDYSLGQ</sequence>
<feature type="region of interest" description="Disordered" evidence="6">
    <location>
        <begin position="360"/>
        <end position="395"/>
    </location>
</feature>
<evidence type="ECO:0000256" key="6">
    <source>
        <dbReference type="SAM" id="MobiDB-lite"/>
    </source>
</evidence>
<dbReference type="GO" id="GO:0016020">
    <property type="term" value="C:membrane"/>
    <property type="evidence" value="ECO:0007669"/>
    <property type="project" value="UniProtKB-SubCell"/>
</dbReference>
<organism evidence="8 9">
    <name type="scientific">Pinctada imbricata</name>
    <name type="common">Atlantic pearl-oyster</name>
    <name type="synonym">Pinctada martensii</name>
    <dbReference type="NCBI Taxonomy" id="66713"/>
    <lineage>
        <taxon>Eukaryota</taxon>
        <taxon>Metazoa</taxon>
        <taxon>Spiralia</taxon>
        <taxon>Lophotrochozoa</taxon>
        <taxon>Mollusca</taxon>
        <taxon>Bivalvia</taxon>
        <taxon>Autobranchia</taxon>
        <taxon>Pteriomorphia</taxon>
        <taxon>Pterioida</taxon>
        <taxon>Pterioidea</taxon>
        <taxon>Pteriidae</taxon>
        <taxon>Pinctada</taxon>
    </lineage>
</organism>
<name>A0AA88XXY9_PINIB</name>
<comment type="similarity">
    <text evidence="2">Belongs to the TMEM200 family.</text>
</comment>
<dbReference type="EMBL" id="VSWD01000010">
    <property type="protein sequence ID" value="KAK3089134.1"/>
    <property type="molecule type" value="Genomic_DNA"/>
</dbReference>
<feature type="transmembrane region" description="Helical" evidence="7">
    <location>
        <begin position="46"/>
        <end position="72"/>
    </location>
</feature>
<proteinExistence type="inferred from homology"/>
<dbReference type="Pfam" id="PF10177">
    <property type="entry name" value="DUF2371"/>
    <property type="match status" value="1"/>
</dbReference>
<evidence type="ECO:0000256" key="7">
    <source>
        <dbReference type="SAM" id="Phobius"/>
    </source>
</evidence>
<feature type="transmembrane region" description="Helical" evidence="7">
    <location>
        <begin position="117"/>
        <end position="140"/>
    </location>
</feature>
<evidence type="ECO:0000313" key="8">
    <source>
        <dbReference type="EMBL" id="KAK3089134.1"/>
    </source>
</evidence>
<evidence type="ECO:0000256" key="2">
    <source>
        <dbReference type="ARBA" id="ARBA00005308"/>
    </source>
</evidence>
<feature type="region of interest" description="Disordered" evidence="6">
    <location>
        <begin position="317"/>
        <end position="345"/>
    </location>
</feature>
<accession>A0AA88XXY9</accession>
<protein>
    <submittedName>
        <fullName evidence="8">Uncharacterized protein</fullName>
    </submittedName>
</protein>